<dbReference type="Gene3D" id="3.10.290.10">
    <property type="entry name" value="RNA-binding S4 domain"/>
    <property type="match status" value="1"/>
</dbReference>
<organism evidence="3">
    <name type="scientific">marine metagenome</name>
    <dbReference type="NCBI Taxonomy" id="408172"/>
    <lineage>
        <taxon>unclassified sequences</taxon>
        <taxon>metagenomes</taxon>
        <taxon>ecological metagenomes</taxon>
    </lineage>
</organism>
<accession>A0A382CD98</accession>
<feature type="domain" description="RNA-binding S4" evidence="2">
    <location>
        <begin position="15"/>
        <end position="60"/>
    </location>
</feature>
<feature type="non-terminal residue" evidence="3">
    <location>
        <position position="1"/>
    </location>
</feature>
<protein>
    <recommendedName>
        <fullName evidence="2">RNA-binding S4 domain-containing protein</fullName>
    </recommendedName>
</protein>
<evidence type="ECO:0000259" key="2">
    <source>
        <dbReference type="Pfam" id="PF01479"/>
    </source>
</evidence>
<sequence length="60" mass="6771">VTHKSPTDPTESVAVRLDVWLYVACLFRTRSEAQRAIKGGKVDINNHRAKPHREVRSGDT</sequence>
<dbReference type="EMBL" id="UINC01033879">
    <property type="protein sequence ID" value="SVB23844.1"/>
    <property type="molecule type" value="Genomic_DNA"/>
</dbReference>
<dbReference type="CDD" id="cd00165">
    <property type="entry name" value="S4"/>
    <property type="match status" value="1"/>
</dbReference>
<feature type="region of interest" description="Disordered" evidence="1">
    <location>
        <begin position="37"/>
        <end position="60"/>
    </location>
</feature>
<gene>
    <name evidence="3" type="ORF">METZ01_LOCUS176698</name>
</gene>
<name>A0A382CD98_9ZZZZ</name>
<dbReference type="SUPFAM" id="SSF55174">
    <property type="entry name" value="Alpha-L RNA-binding motif"/>
    <property type="match status" value="1"/>
</dbReference>
<proteinExistence type="predicted"/>
<feature type="non-terminal residue" evidence="3">
    <location>
        <position position="60"/>
    </location>
</feature>
<dbReference type="Pfam" id="PF01479">
    <property type="entry name" value="S4"/>
    <property type="match status" value="1"/>
</dbReference>
<dbReference type="AlphaFoldDB" id="A0A382CD98"/>
<dbReference type="GO" id="GO:0003723">
    <property type="term" value="F:RNA binding"/>
    <property type="evidence" value="ECO:0007669"/>
    <property type="project" value="InterPro"/>
</dbReference>
<reference evidence="3" key="1">
    <citation type="submission" date="2018-05" db="EMBL/GenBank/DDBJ databases">
        <authorList>
            <person name="Lanie J.A."/>
            <person name="Ng W.-L."/>
            <person name="Kazmierczak K.M."/>
            <person name="Andrzejewski T.M."/>
            <person name="Davidsen T.M."/>
            <person name="Wayne K.J."/>
            <person name="Tettelin H."/>
            <person name="Glass J.I."/>
            <person name="Rusch D."/>
            <person name="Podicherti R."/>
            <person name="Tsui H.-C.T."/>
            <person name="Winkler M.E."/>
        </authorList>
    </citation>
    <scope>NUCLEOTIDE SEQUENCE</scope>
</reference>
<dbReference type="PROSITE" id="PS50889">
    <property type="entry name" value="S4"/>
    <property type="match status" value="1"/>
</dbReference>
<evidence type="ECO:0000256" key="1">
    <source>
        <dbReference type="SAM" id="MobiDB-lite"/>
    </source>
</evidence>
<dbReference type="InterPro" id="IPR036986">
    <property type="entry name" value="S4_RNA-bd_sf"/>
</dbReference>
<dbReference type="InterPro" id="IPR002942">
    <property type="entry name" value="S4_RNA-bd"/>
</dbReference>
<evidence type="ECO:0000313" key="3">
    <source>
        <dbReference type="EMBL" id="SVB23844.1"/>
    </source>
</evidence>